<sequence>MIQGNDHLQITQEGPVLSCVLNRPDRLNAFSEEMITGLTRAVKQADRSDSIKAITISGAGRSFSAGGDVKEMGQATATDVYDHLGYLNELILTMKECSKPIIAIVHGFAAGAGWNLVLACDQILAAKESQFVLSFAQVGLVSDGGGSYFLTKKLGPYKAKELLFNAEPVSAQQAMELGLVNKVYEQSELEASARGYVTKIAMGPGRAISMMKKLVNQSETADLASILEQERITQTVMVSTEDHQEGVSAFVEKRKPAFTGQ</sequence>
<evidence type="ECO:0000313" key="2">
    <source>
        <dbReference type="EMBL" id="GGD15512.1"/>
    </source>
</evidence>
<dbReference type="InterPro" id="IPR029045">
    <property type="entry name" value="ClpP/crotonase-like_dom_sf"/>
</dbReference>
<dbReference type="CDD" id="cd06558">
    <property type="entry name" value="crotonase-like"/>
    <property type="match status" value="1"/>
</dbReference>
<keyword evidence="3" id="KW-1185">Reference proteome</keyword>
<evidence type="ECO:0000256" key="1">
    <source>
        <dbReference type="ARBA" id="ARBA00005254"/>
    </source>
</evidence>
<dbReference type="Proteomes" id="UP000642571">
    <property type="component" value="Unassembled WGS sequence"/>
</dbReference>
<accession>A0ABQ1Q6Q7</accession>
<name>A0ABQ1Q6Q7_9BACI</name>
<organism evidence="2 3">
    <name type="scientific">Pontibacillus salipaludis</name>
    <dbReference type="NCBI Taxonomy" id="1697394"/>
    <lineage>
        <taxon>Bacteria</taxon>
        <taxon>Bacillati</taxon>
        <taxon>Bacillota</taxon>
        <taxon>Bacilli</taxon>
        <taxon>Bacillales</taxon>
        <taxon>Bacillaceae</taxon>
        <taxon>Pontibacillus</taxon>
    </lineage>
</organism>
<reference evidence="3" key="1">
    <citation type="journal article" date="2019" name="Int. J. Syst. Evol. Microbiol.">
        <title>The Global Catalogue of Microorganisms (GCM) 10K type strain sequencing project: providing services to taxonomists for standard genome sequencing and annotation.</title>
        <authorList>
            <consortium name="The Broad Institute Genomics Platform"/>
            <consortium name="The Broad Institute Genome Sequencing Center for Infectious Disease"/>
            <person name="Wu L."/>
            <person name="Ma J."/>
        </authorList>
    </citation>
    <scope>NUCLEOTIDE SEQUENCE [LARGE SCALE GENOMIC DNA]</scope>
    <source>
        <strain evidence="3">CGMCC 1.15353</strain>
    </source>
</reference>
<comment type="similarity">
    <text evidence="1">Belongs to the enoyl-CoA hydratase/isomerase family.</text>
</comment>
<proteinExistence type="inferred from homology"/>
<dbReference type="InterPro" id="IPR001753">
    <property type="entry name" value="Enoyl-CoA_hydra/iso"/>
</dbReference>
<dbReference type="Pfam" id="PF00378">
    <property type="entry name" value="ECH_1"/>
    <property type="match status" value="1"/>
</dbReference>
<protein>
    <submittedName>
        <fullName evidence="2">Enoyl-CoA hydratase</fullName>
    </submittedName>
</protein>
<dbReference type="SUPFAM" id="SSF52096">
    <property type="entry name" value="ClpP/crotonase"/>
    <property type="match status" value="1"/>
</dbReference>
<dbReference type="InterPro" id="IPR014748">
    <property type="entry name" value="Enoyl-CoA_hydra_C"/>
</dbReference>
<gene>
    <name evidence="2" type="ORF">GCM10011389_24020</name>
</gene>
<dbReference type="PANTHER" id="PTHR43459:SF1">
    <property type="entry name" value="EG:BACN32G11.4 PROTEIN"/>
    <property type="match status" value="1"/>
</dbReference>
<dbReference type="Gene3D" id="1.10.12.10">
    <property type="entry name" value="Lyase 2-enoyl-coa Hydratase, Chain A, domain 2"/>
    <property type="match status" value="1"/>
</dbReference>
<comment type="caution">
    <text evidence="2">The sequence shown here is derived from an EMBL/GenBank/DDBJ whole genome shotgun (WGS) entry which is preliminary data.</text>
</comment>
<dbReference type="Gene3D" id="3.90.226.10">
    <property type="entry name" value="2-enoyl-CoA Hydratase, Chain A, domain 1"/>
    <property type="match status" value="1"/>
</dbReference>
<dbReference type="EMBL" id="BMIN01000009">
    <property type="protein sequence ID" value="GGD15512.1"/>
    <property type="molecule type" value="Genomic_DNA"/>
</dbReference>
<dbReference type="PANTHER" id="PTHR43459">
    <property type="entry name" value="ENOYL-COA HYDRATASE"/>
    <property type="match status" value="1"/>
</dbReference>
<evidence type="ECO:0000313" key="3">
    <source>
        <dbReference type="Proteomes" id="UP000642571"/>
    </source>
</evidence>
<dbReference type="RefSeq" id="WP_188654042.1">
    <property type="nucleotide sequence ID" value="NZ_BMIN01000009.1"/>
</dbReference>